<organism evidence="5 6">
    <name type="scientific">Nocardioides mangrovi</name>
    <dbReference type="NCBI Taxonomy" id="2874580"/>
    <lineage>
        <taxon>Bacteria</taxon>
        <taxon>Bacillati</taxon>
        <taxon>Actinomycetota</taxon>
        <taxon>Actinomycetes</taxon>
        <taxon>Propionibacteriales</taxon>
        <taxon>Nocardioidaceae</taxon>
        <taxon>Nocardioides</taxon>
    </lineage>
</organism>
<evidence type="ECO:0000256" key="2">
    <source>
        <dbReference type="ARBA" id="ARBA00022679"/>
    </source>
</evidence>
<keyword evidence="6" id="KW-1185">Reference proteome</keyword>
<accession>A0ABS7UJL7</accession>
<keyword evidence="2" id="KW-0808">Transferase</keyword>
<proteinExistence type="inferred from homology"/>
<dbReference type="InterPro" id="IPR011611">
    <property type="entry name" value="PfkB_dom"/>
</dbReference>
<dbReference type="EMBL" id="JAIQZJ010000020">
    <property type="protein sequence ID" value="MBZ5740972.1"/>
    <property type="molecule type" value="Genomic_DNA"/>
</dbReference>
<protein>
    <submittedName>
        <fullName evidence="5">Sugar kinase</fullName>
    </submittedName>
</protein>
<reference evidence="5 6" key="1">
    <citation type="submission" date="2021-09" db="EMBL/GenBank/DDBJ databases">
        <title>Whole genome sequence of Nocardioides sp. GBK3QG-3.</title>
        <authorList>
            <person name="Tuo L."/>
        </authorList>
    </citation>
    <scope>NUCLEOTIDE SEQUENCE [LARGE SCALE GENOMIC DNA]</scope>
    <source>
        <strain evidence="5 6">GBK3QG-3</strain>
    </source>
</reference>
<dbReference type="PROSITE" id="PS00584">
    <property type="entry name" value="PFKB_KINASES_2"/>
    <property type="match status" value="1"/>
</dbReference>
<dbReference type="InterPro" id="IPR002173">
    <property type="entry name" value="Carboh/pur_kinase_PfkB_CS"/>
</dbReference>
<comment type="caution">
    <text evidence="5">The sequence shown here is derived from an EMBL/GenBank/DDBJ whole genome shotgun (WGS) entry which is preliminary data.</text>
</comment>
<name>A0ABS7UJL7_9ACTN</name>
<dbReference type="Gene3D" id="3.40.1190.20">
    <property type="match status" value="1"/>
</dbReference>
<dbReference type="InterPro" id="IPR052700">
    <property type="entry name" value="Carb_kinase_PfkB-like"/>
</dbReference>
<dbReference type="Proteomes" id="UP000780875">
    <property type="component" value="Unassembled WGS sequence"/>
</dbReference>
<gene>
    <name evidence="5" type="ORF">K8U61_22585</name>
</gene>
<evidence type="ECO:0000259" key="4">
    <source>
        <dbReference type="Pfam" id="PF00294"/>
    </source>
</evidence>
<comment type="similarity">
    <text evidence="1">Belongs to the carbohydrate kinase PfkB family.</text>
</comment>
<dbReference type="PANTHER" id="PTHR43320">
    <property type="entry name" value="SUGAR KINASE"/>
    <property type="match status" value="1"/>
</dbReference>
<dbReference type="GO" id="GO:0016301">
    <property type="term" value="F:kinase activity"/>
    <property type="evidence" value="ECO:0007669"/>
    <property type="project" value="UniProtKB-KW"/>
</dbReference>
<feature type="domain" description="Carbohydrate kinase PfkB" evidence="4">
    <location>
        <begin position="4"/>
        <end position="295"/>
    </location>
</feature>
<sequence>MSGLVTVGETLALVSAGPLAHATTAGVGIGGAESNVAIGVRRLGAPATWIGRVGRDSLGSRVLRELRAEDVTVLAQADETAPTALMVKETTSPGRARVWYYRDGSAGSRLRPEDLPAAALAAADVLHLTGITPGLSDTARAATHAALDLAGARTVVAFDVNHRARVWGDRDAAAVYRDLAARADVVFAGEDEARLLTGTPTTDPYALLAELAETTAGDVVLKRGAAGCVARLAATTYDVPAVPVPVVDTVGAGDAFVAGYLAELLGGRPPEERLRTAVRCGAFACLAPGDWEGLPSRPDLDTLDHSDPVVR</sequence>
<keyword evidence="3 5" id="KW-0418">Kinase</keyword>
<evidence type="ECO:0000256" key="3">
    <source>
        <dbReference type="ARBA" id="ARBA00022777"/>
    </source>
</evidence>
<evidence type="ECO:0000313" key="5">
    <source>
        <dbReference type="EMBL" id="MBZ5740972.1"/>
    </source>
</evidence>
<dbReference type="Pfam" id="PF00294">
    <property type="entry name" value="PfkB"/>
    <property type="match status" value="1"/>
</dbReference>
<dbReference type="PANTHER" id="PTHR43320:SF2">
    <property type="entry name" value="2-DEHYDRO-3-DEOXYGLUCONOKINASE_2-DEHYDRO-3-DEOXYGALACTONOKINASE"/>
    <property type="match status" value="1"/>
</dbReference>
<evidence type="ECO:0000313" key="6">
    <source>
        <dbReference type="Proteomes" id="UP000780875"/>
    </source>
</evidence>
<dbReference type="RefSeq" id="WP_224125269.1">
    <property type="nucleotide sequence ID" value="NZ_JAIQZJ010000020.1"/>
</dbReference>
<dbReference type="SUPFAM" id="SSF53613">
    <property type="entry name" value="Ribokinase-like"/>
    <property type="match status" value="1"/>
</dbReference>
<evidence type="ECO:0000256" key="1">
    <source>
        <dbReference type="ARBA" id="ARBA00010688"/>
    </source>
</evidence>
<dbReference type="CDD" id="cd01166">
    <property type="entry name" value="KdgK"/>
    <property type="match status" value="1"/>
</dbReference>
<dbReference type="InterPro" id="IPR029056">
    <property type="entry name" value="Ribokinase-like"/>
</dbReference>